<proteinExistence type="predicted"/>
<name>A0A1Z5KEA1_FISSO</name>
<dbReference type="InParanoid" id="A0A1Z5KEA1"/>
<evidence type="ECO:0000313" key="3">
    <source>
        <dbReference type="Proteomes" id="UP000198406"/>
    </source>
</evidence>
<protein>
    <submittedName>
        <fullName evidence="2">Uncharacterized protein</fullName>
    </submittedName>
</protein>
<reference evidence="2 3" key="1">
    <citation type="journal article" date="2015" name="Plant Cell">
        <title>Oil accumulation by the oleaginous diatom Fistulifera solaris as revealed by the genome and transcriptome.</title>
        <authorList>
            <person name="Tanaka T."/>
            <person name="Maeda Y."/>
            <person name="Veluchamy A."/>
            <person name="Tanaka M."/>
            <person name="Abida H."/>
            <person name="Marechal E."/>
            <person name="Bowler C."/>
            <person name="Muto M."/>
            <person name="Sunaga Y."/>
            <person name="Tanaka M."/>
            <person name="Yoshino T."/>
            <person name="Taniguchi T."/>
            <person name="Fukuda Y."/>
            <person name="Nemoto M."/>
            <person name="Matsumoto M."/>
            <person name="Wong P.S."/>
            <person name="Aburatani S."/>
            <person name="Fujibuchi W."/>
        </authorList>
    </citation>
    <scope>NUCLEOTIDE SEQUENCE [LARGE SCALE GENOMIC DNA]</scope>
    <source>
        <strain evidence="2 3">JPCC DA0580</strain>
    </source>
</reference>
<evidence type="ECO:0000256" key="1">
    <source>
        <dbReference type="SAM" id="MobiDB-lite"/>
    </source>
</evidence>
<dbReference type="AlphaFoldDB" id="A0A1Z5KEA1"/>
<organism evidence="2 3">
    <name type="scientific">Fistulifera solaris</name>
    <name type="common">Oleaginous diatom</name>
    <dbReference type="NCBI Taxonomy" id="1519565"/>
    <lineage>
        <taxon>Eukaryota</taxon>
        <taxon>Sar</taxon>
        <taxon>Stramenopiles</taxon>
        <taxon>Ochrophyta</taxon>
        <taxon>Bacillariophyta</taxon>
        <taxon>Bacillariophyceae</taxon>
        <taxon>Bacillariophycidae</taxon>
        <taxon>Naviculales</taxon>
        <taxon>Naviculaceae</taxon>
        <taxon>Fistulifera</taxon>
    </lineage>
</organism>
<sequence length="123" mass="13999">MAPKCREYRLETDDLSDEHDPHGPAVVHGLVYSSNSDNRLPTVGMFEWEPEDDERSRMISSVCSKAPSRVSEHSSIAKSSSEDQAETRKCPDQVTNEQPKWHFTFPLLDCFFDMPCCARYSSP</sequence>
<dbReference type="EMBL" id="BDSP01000211">
    <property type="protein sequence ID" value="GAX24589.1"/>
    <property type="molecule type" value="Genomic_DNA"/>
</dbReference>
<feature type="compositionally biased region" description="Basic and acidic residues" evidence="1">
    <location>
        <begin position="1"/>
        <end position="22"/>
    </location>
</feature>
<comment type="caution">
    <text evidence="2">The sequence shown here is derived from an EMBL/GenBank/DDBJ whole genome shotgun (WGS) entry which is preliminary data.</text>
</comment>
<dbReference type="Proteomes" id="UP000198406">
    <property type="component" value="Unassembled WGS sequence"/>
</dbReference>
<accession>A0A1Z5KEA1</accession>
<feature type="region of interest" description="Disordered" evidence="1">
    <location>
        <begin position="1"/>
        <end position="29"/>
    </location>
</feature>
<gene>
    <name evidence="2" type="ORF">FisN_4Hu107</name>
</gene>
<keyword evidence="3" id="KW-1185">Reference proteome</keyword>
<feature type="region of interest" description="Disordered" evidence="1">
    <location>
        <begin position="64"/>
        <end position="93"/>
    </location>
</feature>
<evidence type="ECO:0000313" key="2">
    <source>
        <dbReference type="EMBL" id="GAX24589.1"/>
    </source>
</evidence>